<evidence type="ECO:0000259" key="12">
    <source>
        <dbReference type="PROSITE" id="PS51163"/>
    </source>
</evidence>
<evidence type="ECO:0000256" key="4">
    <source>
        <dbReference type="ARBA" id="ARBA00022490"/>
    </source>
</evidence>
<gene>
    <name evidence="13" type="ORF">CO007_00720</name>
</gene>
<dbReference type="GO" id="GO:0006450">
    <property type="term" value="P:regulation of translational fidelity"/>
    <property type="evidence" value="ECO:0007669"/>
    <property type="project" value="TreeGrafter"/>
</dbReference>
<dbReference type="Gene3D" id="3.40.50.300">
    <property type="entry name" value="P-loop containing nucleotide triphosphate hydrolases"/>
    <property type="match status" value="1"/>
</dbReference>
<evidence type="ECO:0000256" key="9">
    <source>
        <dbReference type="ARBA" id="ARBA00022840"/>
    </source>
</evidence>
<keyword evidence="6" id="KW-0819">tRNA processing</keyword>
<evidence type="ECO:0000256" key="1">
    <source>
        <dbReference type="ARBA" id="ARBA00004496"/>
    </source>
</evidence>
<dbReference type="InterPro" id="IPR003442">
    <property type="entry name" value="T6A_TsaE"/>
</dbReference>
<dbReference type="EC" id="2.7.7.87" evidence="3"/>
<keyword evidence="7" id="KW-0548">Nucleotidyltransferase</keyword>
<evidence type="ECO:0000256" key="2">
    <source>
        <dbReference type="ARBA" id="ARBA00007663"/>
    </source>
</evidence>
<evidence type="ECO:0000256" key="6">
    <source>
        <dbReference type="ARBA" id="ARBA00022694"/>
    </source>
</evidence>
<dbReference type="Proteomes" id="UP000229370">
    <property type="component" value="Unassembled WGS sequence"/>
</dbReference>
<evidence type="ECO:0000256" key="3">
    <source>
        <dbReference type="ARBA" id="ARBA00012584"/>
    </source>
</evidence>
<dbReference type="GO" id="GO:0005524">
    <property type="term" value="F:ATP binding"/>
    <property type="evidence" value="ECO:0007669"/>
    <property type="project" value="UniProtKB-KW"/>
</dbReference>
<evidence type="ECO:0000256" key="7">
    <source>
        <dbReference type="ARBA" id="ARBA00022695"/>
    </source>
</evidence>
<sequence>MKIRTLRKNNTTKVINETLRVLEIGGLVIFPSDTVYGALVDATNEIAVRRLAEFKSRPLGKAVSVFVSGFSMLKDLAVVNKNQEILLKELLPGPFTVVLQSKNKVCKLLESEKGTLGIRIPRHQSINQLMRKFRRPVTATSANLSGYAPHYSIDPLLNRLPESKKKLINLIIDTGKLPRNKPSTVIDLTQAQIKILRQGEIIFKNQKTYLSKTPEQTKKIAQFLANKLLLKSKLKPVVVIIEGELGVGKTVFVKGVGESLGIKNIVSPTFVIYYEYDIEKSKVKSQKSKFIHLDLYNIQEKEEFKYLEIERLLKPGNILAFEWGEKAGEITNLLKSKGKIVYVKMEYINEKEREIRVNF</sequence>
<evidence type="ECO:0000256" key="5">
    <source>
        <dbReference type="ARBA" id="ARBA00022679"/>
    </source>
</evidence>
<dbReference type="SUPFAM" id="SSF55821">
    <property type="entry name" value="YrdC/RibB"/>
    <property type="match status" value="1"/>
</dbReference>
<dbReference type="AlphaFoldDB" id="A0A2M8GNW4"/>
<dbReference type="NCBIfam" id="TIGR00150">
    <property type="entry name" value="T6A_YjeE"/>
    <property type="match status" value="1"/>
</dbReference>
<evidence type="ECO:0000313" key="13">
    <source>
        <dbReference type="EMBL" id="PJC82208.1"/>
    </source>
</evidence>
<dbReference type="InterPro" id="IPR050156">
    <property type="entry name" value="TC-AMP_synthase_SUA5"/>
</dbReference>
<dbReference type="Pfam" id="PF02367">
    <property type="entry name" value="TsaE"/>
    <property type="match status" value="1"/>
</dbReference>
<evidence type="ECO:0000256" key="11">
    <source>
        <dbReference type="ARBA" id="ARBA00048366"/>
    </source>
</evidence>
<dbReference type="InterPro" id="IPR027417">
    <property type="entry name" value="P-loop_NTPase"/>
</dbReference>
<feature type="domain" description="YrdC-like" evidence="12">
    <location>
        <begin position="12"/>
        <end position="201"/>
    </location>
</feature>
<evidence type="ECO:0000313" key="14">
    <source>
        <dbReference type="Proteomes" id="UP000229370"/>
    </source>
</evidence>
<dbReference type="PANTHER" id="PTHR17490">
    <property type="entry name" value="SUA5"/>
    <property type="match status" value="1"/>
</dbReference>
<dbReference type="GO" id="GO:0003725">
    <property type="term" value="F:double-stranded RNA binding"/>
    <property type="evidence" value="ECO:0007669"/>
    <property type="project" value="InterPro"/>
</dbReference>
<evidence type="ECO:0000256" key="8">
    <source>
        <dbReference type="ARBA" id="ARBA00022741"/>
    </source>
</evidence>
<dbReference type="Gene3D" id="3.90.870.10">
    <property type="entry name" value="DHBP synthase"/>
    <property type="match status" value="1"/>
</dbReference>
<comment type="subcellular location">
    <subcellularLocation>
        <location evidence="1">Cytoplasm</location>
    </subcellularLocation>
</comment>
<keyword evidence="5" id="KW-0808">Transferase</keyword>
<organism evidence="13 14">
    <name type="scientific">Candidatus Roizmanbacteria bacterium CG_4_8_14_3_um_filter_36_10</name>
    <dbReference type="NCBI Taxonomy" id="1974834"/>
    <lineage>
        <taxon>Bacteria</taxon>
        <taxon>Candidatus Roizmaniibacteriota</taxon>
    </lineage>
</organism>
<dbReference type="InterPro" id="IPR017945">
    <property type="entry name" value="DHBP_synth_RibB-like_a/b_dom"/>
</dbReference>
<comment type="similarity">
    <text evidence="2">Belongs to the SUA5 family.</text>
</comment>
<dbReference type="NCBIfam" id="TIGR00057">
    <property type="entry name" value="L-threonylcarbamoyladenylate synthase"/>
    <property type="match status" value="1"/>
</dbReference>
<dbReference type="Pfam" id="PF01300">
    <property type="entry name" value="Sua5_yciO_yrdC"/>
    <property type="match status" value="1"/>
</dbReference>
<dbReference type="InterPro" id="IPR006070">
    <property type="entry name" value="Sua5-like_dom"/>
</dbReference>
<dbReference type="GO" id="GO:0000049">
    <property type="term" value="F:tRNA binding"/>
    <property type="evidence" value="ECO:0007669"/>
    <property type="project" value="TreeGrafter"/>
</dbReference>
<accession>A0A2M8GNW4</accession>
<proteinExistence type="inferred from homology"/>
<dbReference type="GO" id="GO:0005737">
    <property type="term" value="C:cytoplasm"/>
    <property type="evidence" value="ECO:0007669"/>
    <property type="project" value="UniProtKB-SubCell"/>
</dbReference>
<reference evidence="14" key="1">
    <citation type="submission" date="2017-09" db="EMBL/GenBank/DDBJ databases">
        <title>Depth-based differentiation of microbial function through sediment-hosted aquifers and enrichment of novel symbionts in the deep terrestrial subsurface.</title>
        <authorList>
            <person name="Probst A.J."/>
            <person name="Ladd B."/>
            <person name="Jarett J.K."/>
            <person name="Geller-Mcgrath D.E."/>
            <person name="Sieber C.M.K."/>
            <person name="Emerson J.B."/>
            <person name="Anantharaman K."/>
            <person name="Thomas B.C."/>
            <person name="Malmstrom R."/>
            <person name="Stieglmeier M."/>
            <person name="Klingl A."/>
            <person name="Woyke T."/>
            <person name="Ryan C.M."/>
            <person name="Banfield J.F."/>
        </authorList>
    </citation>
    <scope>NUCLEOTIDE SEQUENCE [LARGE SCALE GENOMIC DNA]</scope>
</reference>
<dbReference type="PROSITE" id="PS51163">
    <property type="entry name" value="YRDC"/>
    <property type="match status" value="1"/>
</dbReference>
<dbReference type="GO" id="GO:0002949">
    <property type="term" value="P:tRNA threonylcarbamoyladenosine modification"/>
    <property type="evidence" value="ECO:0007669"/>
    <property type="project" value="InterPro"/>
</dbReference>
<dbReference type="SUPFAM" id="SSF52540">
    <property type="entry name" value="P-loop containing nucleoside triphosphate hydrolases"/>
    <property type="match status" value="1"/>
</dbReference>
<keyword evidence="9" id="KW-0067">ATP-binding</keyword>
<comment type="caution">
    <text evidence="13">The sequence shown here is derived from an EMBL/GenBank/DDBJ whole genome shotgun (WGS) entry which is preliminary data.</text>
</comment>
<dbReference type="EMBL" id="PFQK01000018">
    <property type="protein sequence ID" value="PJC82208.1"/>
    <property type="molecule type" value="Genomic_DNA"/>
</dbReference>
<keyword evidence="4" id="KW-0963">Cytoplasm</keyword>
<dbReference type="PANTHER" id="PTHR17490:SF16">
    <property type="entry name" value="THREONYLCARBAMOYL-AMP SYNTHASE"/>
    <property type="match status" value="1"/>
</dbReference>
<evidence type="ECO:0000256" key="10">
    <source>
        <dbReference type="ARBA" id="ARBA00029774"/>
    </source>
</evidence>
<dbReference type="GO" id="GO:0061710">
    <property type="term" value="F:L-threonylcarbamoyladenylate synthase"/>
    <property type="evidence" value="ECO:0007669"/>
    <property type="project" value="UniProtKB-EC"/>
</dbReference>
<comment type="catalytic activity">
    <reaction evidence="11">
        <text>L-threonine + hydrogencarbonate + ATP = L-threonylcarbamoyladenylate + diphosphate + H2O</text>
        <dbReference type="Rhea" id="RHEA:36407"/>
        <dbReference type="ChEBI" id="CHEBI:15377"/>
        <dbReference type="ChEBI" id="CHEBI:17544"/>
        <dbReference type="ChEBI" id="CHEBI:30616"/>
        <dbReference type="ChEBI" id="CHEBI:33019"/>
        <dbReference type="ChEBI" id="CHEBI:57926"/>
        <dbReference type="ChEBI" id="CHEBI:73682"/>
        <dbReference type="EC" id="2.7.7.87"/>
    </reaction>
</comment>
<keyword evidence="8" id="KW-0547">Nucleotide-binding</keyword>
<name>A0A2M8GNW4_9BACT</name>
<protein>
    <recommendedName>
        <fullName evidence="10">L-threonylcarbamoyladenylate synthase</fullName>
        <ecNumber evidence="3">2.7.7.87</ecNumber>
    </recommendedName>
    <alternativeName>
        <fullName evidence="10">L-threonylcarbamoyladenylate synthase</fullName>
    </alternativeName>
</protein>